<dbReference type="InterPro" id="IPR003029">
    <property type="entry name" value="S1_domain"/>
</dbReference>
<dbReference type="GO" id="GO:0006412">
    <property type="term" value="P:translation"/>
    <property type="evidence" value="ECO:0007669"/>
    <property type="project" value="TreeGrafter"/>
</dbReference>
<comment type="caution">
    <text evidence="6">The sequence shown here is derived from an EMBL/GenBank/DDBJ whole genome shotgun (WGS) entry which is preliminary data.</text>
</comment>
<dbReference type="CDD" id="cd04465">
    <property type="entry name" value="S1_RPS1_repeat_ec2_hs2"/>
    <property type="match status" value="1"/>
</dbReference>
<evidence type="ECO:0000256" key="2">
    <source>
        <dbReference type="ARBA" id="ARBA00022980"/>
    </source>
</evidence>
<dbReference type="GO" id="GO:0003735">
    <property type="term" value="F:structural constituent of ribosome"/>
    <property type="evidence" value="ECO:0007669"/>
    <property type="project" value="TreeGrafter"/>
</dbReference>
<keyword evidence="3" id="KW-0687">Ribonucleoprotein</keyword>
<evidence type="ECO:0000259" key="5">
    <source>
        <dbReference type="PROSITE" id="PS50126"/>
    </source>
</evidence>
<feature type="domain" description="S1 motif" evidence="5">
    <location>
        <begin position="310"/>
        <end position="371"/>
    </location>
</feature>
<dbReference type="AlphaFoldDB" id="A0A2H0R9P4"/>
<comment type="similarity">
    <text evidence="1">Belongs to the bacterial ribosomal protein bS1 family.</text>
</comment>
<dbReference type="SMART" id="SM00316">
    <property type="entry name" value="S1"/>
    <property type="match status" value="4"/>
</dbReference>
<evidence type="ECO:0000313" key="6">
    <source>
        <dbReference type="EMBL" id="PIR43252.1"/>
    </source>
</evidence>
<dbReference type="GO" id="GO:0003729">
    <property type="term" value="F:mRNA binding"/>
    <property type="evidence" value="ECO:0007669"/>
    <property type="project" value="TreeGrafter"/>
</dbReference>
<keyword evidence="2 6" id="KW-0689">Ribosomal protein</keyword>
<dbReference type="GO" id="GO:0022627">
    <property type="term" value="C:cytosolic small ribosomal subunit"/>
    <property type="evidence" value="ECO:0007669"/>
    <property type="project" value="TreeGrafter"/>
</dbReference>
<proteinExistence type="inferred from homology"/>
<dbReference type="SUPFAM" id="SSF50249">
    <property type="entry name" value="Nucleic acid-binding proteins"/>
    <property type="match status" value="4"/>
</dbReference>
<dbReference type="InterPro" id="IPR012340">
    <property type="entry name" value="NA-bd_OB-fold"/>
</dbReference>
<dbReference type="EMBL" id="PCXU01000030">
    <property type="protein sequence ID" value="PIR43252.1"/>
    <property type="molecule type" value="Genomic_DNA"/>
</dbReference>
<dbReference type="PANTHER" id="PTHR10724">
    <property type="entry name" value="30S RIBOSOMAL PROTEIN S1"/>
    <property type="match status" value="1"/>
</dbReference>
<evidence type="ECO:0000256" key="1">
    <source>
        <dbReference type="ARBA" id="ARBA00006767"/>
    </source>
</evidence>
<dbReference type="CDD" id="cd05687">
    <property type="entry name" value="S1_RPS1_repeat_ec1_hs1"/>
    <property type="match status" value="1"/>
</dbReference>
<comment type="function">
    <text evidence="4">Binds mRNA; thus facilitating recognition of the initiation point. It is needed to translate mRNA with a short Shine-Dalgarno (SD) purine-rich sequence.</text>
</comment>
<reference evidence="6 7" key="1">
    <citation type="submission" date="2017-09" db="EMBL/GenBank/DDBJ databases">
        <title>Depth-based differentiation of microbial function through sediment-hosted aquifers and enrichment of novel symbionts in the deep terrestrial subsurface.</title>
        <authorList>
            <person name="Probst A.J."/>
            <person name="Ladd B."/>
            <person name="Jarett J.K."/>
            <person name="Geller-Mcgrath D.E."/>
            <person name="Sieber C.M."/>
            <person name="Emerson J.B."/>
            <person name="Anantharaman K."/>
            <person name="Thomas B.C."/>
            <person name="Malmstrom R."/>
            <person name="Stieglmeier M."/>
            <person name="Klingl A."/>
            <person name="Woyke T."/>
            <person name="Ryan C.M."/>
            <person name="Banfield J.F."/>
        </authorList>
    </citation>
    <scope>NUCLEOTIDE SEQUENCE [LARGE SCALE GENOMIC DNA]</scope>
    <source>
        <strain evidence="6">CG10_big_fil_rev_8_21_14_0_10_32_10</strain>
    </source>
</reference>
<sequence length="380" mass="42350">MESKVKTPKQAVKKAVKAQNMGDLITQYGIEVKKYPLGVLVEGTVVSANPNRILVDVGAKAEGIVKKEEMKDTENTYKTLKVGDSILVMVVKEENKSGFIELSLKKAETERRWRDFNKMYSNKIPFEVTALQYNKGGLICDAMGMQGFVPISHLDRVHFAEVSSAATGSEKDIAERMDPLIGKSLKVVIIELDREQNRIVLSEKQVDSEKNKERKKERLDEINVGDTIKGLVSGVVPFGLFVDLDGLEGLVHVSEIAWEKVENPLDYYNVGDEIKAQVLDIDTNKGKVGLSVKRLKTNPWESVAEKYPENTKIKGTVTRIVPFGAFVQLEPGLEGLVHVSEMNGDLKEGQKVEALVTLVDPAEQRLGLSIRQLEEPQVYR</sequence>
<protein>
    <submittedName>
        <fullName evidence="6">30S ribosomal protein S1</fullName>
    </submittedName>
</protein>
<dbReference type="InterPro" id="IPR035104">
    <property type="entry name" value="Ribosomal_protein_S1-like"/>
</dbReference>
<evidence type="ECO:0000313" key="7">
    <source>
        <dbReference type="Proteomes" id="UP000230214"/>
    </source>
</evidence>
<evidence type="ECO:0000256" key="3">
    <source>
        <dbReference type="ARBA" id="ARBA00023274"/>
    </source>
</evidence>
<dbReference type="PANTHER" id="PTHR10724:SF7">
    <property type="entry name" value="SMALL RIBOSOMAL SUBUNIT PROTEIN BS1C"/>
    <property type="match status" value="1"/>
</dbReference>
<feature type="domain" description="S1 motif" evidence="5">
    <location>
        <begin position="38"/>
        <end position="105"/>
    </location>
</feature>
<dbReference type="Proteomes" id="UP000230214">
    <property type="component" value="Unassembled WGS sequence"/>
</dbReference>
<dbReference type="FunFam" id="2.40.50.140:FF:000103">
    <property type="entry name" value="protein RRP5 homolog"/>
    <property type="match status" value="1"/>
</dbReference>
<dbReference type="PRINTS" id="PR00681">
    <property type="entry name" value="RIBOSOMALS1"/>
</dbReference>
<dbReference type="InterPro" id="IPR050437">
    <property type="entry name" value="Ribos_protein_bS1-like"/>
</dbReference>
<dbReference type="Pfam" id="PF00575">
    <property type="entry name" value="S1"/>
    <property type="match status" value="4"/>
</dbReference>
<evidence type="ECO:0000256" key="4">
    <source>
        <dbReference type="ARBA" id="ARBA00025604"/>
    </source>
</evidence>
<feature type="domain" description="S1 motif" evidence="5">
    <location>
        <begin position="225"/>
        <end position="293"/>
    </location>
</feature>
<dbReference type="Gene3D" id="2.40.50.140">
    <property type="entry name" value="Nucleic acid-binding proteins"/>
    <property type="match status" value="4"/>
</dbReference>
<organism evidence="6 7">
    <name type="scientific">candidate division WWE3 bacterium CG10_big_fil_rev_8_21_14_0_10_32_10</name>
    <dbReference type="NCBI Taxonomy" id="1975090"/>
    <lineage>
        <taxon>Bacteria</taxon>
        <taxon>Katanobacteria</taxon>
    </lineage>
</organism>
<feature type="domain" description="S1 motif" evidence="5">
    <location>
        <begin position="117"/>
        <end position="204"/>
    </location>
</feature>
<dbReference type="PROSITE" id="PS50126">
    <property type="entry name" value="S1"/>
    <property type="match status" value="4"/>
</dbReference>
<name>A0A2H0R9P4_UNCKA</name>
<gene>
    <name evidence="6" type="ORF">COV24_03610</name>
</gene>
<accession>A0A2H0R9P4</accession>